<dbReference type="EMBL" id="UINC01014593">
    <property type="protein sequence ID" value="SVA62134.1"/>
    <property type="molecule type" value="Genomic_DNA"/>
</dbReference>
<feature type="domain" description="N-acetyltransferase" evidence="1">
    <location>
        <begin position="2"/>
        <end position="148"/>
    </location>
</feature>
<name>A0A381XBM6_9ZZZZ</name>
<dbReference type="PROSITE" id="PS51186">
    <property type="entry name" value="GNAT"/>
    <property type="match status" value="1"/>
</dbReference>
<dbReference type="InterPro" id="IPR000182">
    <property type="entry name" value="GNAT_dom"/>
</dbReference>
<reference evidence="2" key="1">
    <citation type="submission" date="2018-05" db="EMBL/GenBank/DDBJ databases">
        <authorList>
            <person name="Lanie J.A."/>
            <person name="Ng W.-L."/>
            <person name="Kazmierczak K.M."/>
            <person name="Andrzejewski T.M."/>
            <person name="Davidsen T.M."/>
            <person name="Wayne K.J."/>
            <person name="Tettelin H."/>
            <person name="Glass J.I."/>
            <person name="Rusch D."/>
            <person name="Podicherti R."/>
            <person name="Tsui H.-C.T."/>
            <person name="Winkler M.E."/>
        </authorList>
    </citation>
    <scope>NUCLEOTIDE SEQUENCE</scope>
</reference>
<gene>
    <name evidence="2" type="ORF">METZ01_LOCUS114988</name>
</gene>
<proteinExistence type="predicted"/>
<dbReference type="CDD" id="cd04301">
    <property type="entry name" value="NAT_SF"/>
    <property type="match status" value="1"/>
</dbReference>
<dbReference type="AlphaFoldDB" id="A0A381XBM6"/>
<protein>
    <recommendedName>
        <fullName evidence="1">N-acetyltransferase domain-containing protein</fullName>
    </recommendedName>
</protein>
<dbReference type="Gene3D" id="3.40.630.30">
    <property type="match status" value="1"/>
</dbReference>
<evidence type="ECO:0000259" key="1">
    <source>
        <dbReference type="PROSITE" id="PS51186"/>
    </source>
</evidence>
<evidence type="ECO:0000313" key="2">
    <source>
        <dbReference type="EMBL" id="SVA62134.1"/>
    </source>
</evidence>
<dbReference type="GO" id="GO:0016747">
    <property type="term" value="F:acyltransferase activity, transferring groups other than amino-acyl groups"/>
    <property type="evidence" value="ECO:0007669"/>
    <property type="project" value="InterPro"/>
</dbReference>
<dbReference type="InterPro" id="IPR016181">
    <property type="entry name" value="Acyl_CoA_acyltransferase"/>
</dbReference>
<organism evidence="2">
    <name type="scientific">marine metagenome</name>
    <dbReference type="NCBI Taxonomy" id="408172"/>
    <lineage>
        <taxon>unclassified sequences</taxon>
        <taxon>metagenomes</taxon>
        <taxon>ecological metagenomes</taxon>
    </lineage>
</organism>
<sequence length="162" mass="18778">MKNIRPTNKNDRDQIDKLLNNTFGPGRYARSVYRLREIRPFVERFSYVYEQSDKILASISYCKTIINSESNGLLLGPLAVALEHKGKGFGVQLVERTLGLINEDNKFDFIIVVGDLDYYERFGFNRIEQNIKFYGPVDKNKLLLKTIKNNLSVQEAKFLEFS</sequence>
<dbReference type="SUPFAM" id="SSF55729">
    <property type="entry name" value="Acyl-CoA N-acyltransferases (Nat)"/>
    <property type="match status" value="1"/>
</dbReference>
<accession>A0A381XBM6</accession>